<keyword evidence="2" id="KW-1185">Reference proteome</keyword>
<reference evidence="1" key="2">
    <citation type="submission" date="2020-09" db="EMBL/GenBank/DDBJ databases">
        <authorList>
            <person name="Sun Q."/>
            <person name="Ohkuma M."/>
        </authorList>
    </citation>
    <scope>NUCLEOTIDE SEQUENCE</scope>
    <source>
        <strain evidence="1">JCM 15325</strain>
    </source>
</reference>
<sequence length="83" mass="9534">MLSNYPVDQLLGDHEKCYFGGSLEARLQKIISLLNLPIVVPVPKAIEQAKKIITTNRESISKRIIEQYHEPTLKEKIKIISKY</sequence>
<evidence type="ECO:0000313" key="2">
    <source>
        <dbReference type="Proteomes" id="UP000654670"/>
    </source>
</evidence>
<reference evidence="1" key="1">
    <citation type="journal article" date="2014" name="Int. J. Syst. Evol. Microbiol.">
        <title>Complete genome sequence of Corynebacterium casei LMG S-19264T (=DSM 44701T), isolated from a smear-ripened cheese.</title>
        <authorList>
            <consortium name="US DOE Joint Genome Institute (JGI-PGF)"/>
            <person name="Walter F."/>
            <person name="Albersmeier A."/>
            <person name="Kalinowski J."/>
            <person name="Ruckert C."/>
        </authorList>
    </citation>
    <scope>NUCLEOTIDE SEQUENCE</scope>
    <source>
        <strain evidence="1">JCM 15325</strain>
    </source>
</reference>
<dbReference type="AlphaFoldDB" id="A0A917W1K1"/>
<evidence type="ECO:0000313" key="1">
    <source>
        <dbReference type="EMBL" id="GGL51058.1"/>
    </source>
</evidence>
<gene>
    <name evidence="1" type="ORF">GCM10007968_14160</name>
</gene>
<comment type="caution">
    <text evidence="1">The sequence shown here is derived from an EMBL/GenBank/DDBJ whole genome shotgun (WGS) entry which is preliminary data.</text>
</comment>
<dbReference type="EMBL" id="BMOK01000005">
    <property type="protein sequence ID" value="GGL51058.1"/>
    <property type="molecule type" value="Genomic_DNA"/>
</dbReference>
<dbReference type="Proteomes" id="UP000654670">
    <property type="component" value="Unassembled WGS sequence"/>
</dbReference>
<protein>
    <submittedName>
        <fullName evidence="1">Uncharacterized protein</fullName>
    </submittedName>
</protein>
<organism evidence="1 2">
    <name type="scientific">Sporolactobacillus putidus</name>
    <dbReference type="NCBI Taxonomy" id="492735"/>
    <lineage>
        <taxon>Bacteria</taxon>
        <taxon>Bacillati</taxon>
        <taxon>Bacillota</taxon>
        <taxon>Bacilli</taxon>
        <taxon>Bacillales</taxon>
        <taxon>Sporolactobacillaceae</taxon>
        <taxon>Sporolactobacillus</taxon>
    </lineage>
</organism>
<dbReference type="RefSeq" id="WP_188802395.1">
    <property type="nucleotide sequence ID" value="NZ_BMOK01000005.1"/>
</dbReference>
<proteinExistence type="predicted"/>
<name>A0A917W1K1_9BACL</name>
<accession>A0A917W1K1</accession>